<dbReference type="OrthoDB" id="3557178at2759"/>
<proteinExistence type="predicted"/>
<keyword evidence="2" id="KW-1185">Reference proteome</keyword>
<protein>
    <submittedName>
        <fullName evidence="1">Uncharacterized protein</fullName>
    </submittedName>
</protein>
<evidence type="ECO:0000313" key="1">
    <source>
        <dbReference type="EMBL" id="KGO68531.1"/>
    </source>
</evidence>
<dbReference type="EMBL" id="JQGA01001201">
    <property type="protein sequence ID" value="KGO68531.1"/>
    <property type="molecule type" value="Genomic_DNA"/>
</dbReference>
<dbReference type="AlphaFoldDB" id="A0A0A2KNS3"/>
<evidence type="ECO:0000313" key="2">
    <source>
        <dbReference type="Proteomes" id="UP000030104"/>
    </source>
</evidence>
<accession>A0A0A2KNS3</accession>
<comment type="caution">
    <text evidence="1">The sequence shown here is derived from an EMBL/GenBank/DDBJ whole genome shotgun (WGS) entry which is preliminary data.</text>
</comment>
<reference evidence="1 2" key="1">
    <citation type="journal article" date="2015" name="Mol. Plant Microbe Interact.">
        <title>Genome, transcriptome, and functional analyses of Penicillium expansum provide new insights into secondary metabolism and pathogenicity.</title>
        <authorList>
            <person name="Ballester A.R."/>
            <person name="Marcet-Houben M."/>
            <person name="Levin E."/>
            <person name="Sela N."/>
            <person name="Selma-Lazaro C."/>
            <person name="Carmona L."/>
            <person name="Wisniewski M."/>
            <person name="Droby S."/>
            <person name="Gonzalez-Candelas L."/>
            <person name="Gabaldon T."/>
        </authorList>
    </citation>
    <scope>NUCLEOTIDE SEQUENCE [LARGE SCALE GENOMIC DNA]</scope>
    <source>
        <strain evidence="1 2">PHI-1</strain>
    </source>
</reference>
<organism evidence="1 2">
    <name type="scientific">Penicillium italicum</name>
    <name type="common">Blue mold</name>
    <dbReference type="NCBI Taxonomy" id="40296"/>
    <lineage>
        <taxon>Eukaryota</taxon>
        <taxon>Fungi</taxon>
        <taxon>Dikarya</taxon>
        <taxon>Ascomycota</taxon>
        <taxon>Pezizomycotina</taxon>
        <taxon>Eurotiomycetes</taxon>
        <taxon>Eurotiomycetidae</taxon>
        <taxon>Eurotiales</taxon>
        <taxon>Aspergillaceae</taxon>
        <taxon>Penicillium</taxon>
    </lineage>
</organism>
<gene>
    <name evidence="1" type="ORF">PITC_071560</name>
</gene>
<dbReference type="HOGENOM" id="CLU_2386875_0_0_1"/>
<name>A0A0A2KNS3_PENIT</name>
<dbReference type="Proteomes" id="UP000030104">
    <property type="component" value="Unassembled WGS sequence"/>
</dbReference>
<sequence>MTDPETWTTMGNYAVGCDGGSSCTYATNCDNDMITYDDGSIDSCLVFNPINYDVTNHSIRHSNHNSHNNNGSDNGQFAHYSITNTHCGPNKKCQ</sequence>